<evidence type="ECO:0000256" key="1">
    <source>
        <dbReference type="SAM" id="SignalP"/>
    </source>
</evidence>
<reference evidence="2 3" key="1">
    <citation type="journal article" date="2017" name="ISME J.">
        <title>Potential for microbial H2 and metal transformations associated with novel bacteria and archaea in deep terrestrial subsurface sediments.</title>
        <authorList>
            <person name="Hernsdorf A.W."/>
            <person name="Amano Y."/>
            <person name="Miyakawa K."/>
            <person name="Ise K."/>
            <person name="Suzuki Y."/>
            <person name="Anantharaman K."/>
            <person name="Probst A."/>
            <person name="Burstein D."/>
            <person name="Thomas B.C."/>
            <person name="Banfield J.F."/>
        </authorList>
    </citation>
    <scope>NUCLEOTIDE SEQUENCE [LARGE SCALE GENOMIC DNA]</scope>
    <source>
        <strain evidence="2">HGW-Wallbacteria-1</strain>
    </source>
</reference>
<feature type="chain" id="PRO_5014671206" evidence="1">
    <location>
        <begin position="26"/>
        <end position="359"/>
    </location>
</feature>
<dbReference type="AlphaFoldDB" id="A0A2N1PTM9"/>
<organism evidence="2 3">
    <name type="scientific">Candidatus Wallbacteria bacterium HGW-Wallbacteria-1</name>
    <dbReference type="NCBI Taxonomy" id="2013854"/>
    <lineage>
        <taxon>Bacteria</taxon>
        <taxon>Candidatus Walliibacteriota</taxon>
    </lineage>
</organism>
<feature type="signal peptide" evidence="1">
    <location>
        <begin position="1"/>
        <end position="25"/>
    </location>
</feature>
<sequence length="359" mass="39413">MTFSFRFTILILIVSALFITAPLLAAGPASGTYVSEDIRDKSRLEKLEKLERDYDELYVPEIVDLDIQDTDPAEVSPAGVTGEVKTTSADDSRGVGGAGYYPSLNVFGQTGYIFMPSVEISQSNHPVGYGSFNQITSNDFDISMVTTGLTWSPFRNFEIGVNRTAMNFKSPHDLGYVFPNISLDGVASSISLKYLATKPRSDGFRNWDNAWAVGLVIPTDTFSEFSGPVQNVLNVIKDTFVSEEWKPTGFLSYGGFDLSNRYSVSLFASFGQAFSTGIGFRSNILDVCDFSMEYVTGLHTINGVDIDKNQYGAKLMIPIGYGVRLTCHYSFMDMNFGGSVMERFGSVFENAGASLEAKF</sequence>
<dbReference type="Proteomes" id="UP000233256">
    <property type="component" value="Unassembled WGS sequence"/>
</dbReference>
<evidence type="ECO:0000313" key="2">
    <source>
        <dbReference type="EMBL" id="PKK91705.1"/>
    </source>
</evidence>
<evidence type="ECO:0000313" key="3">
    <source>
        <dbReference type="Proteomes" id="UP000233256"/>
    </source>
</evidence>
<keyword evidence="1" id="KW-0732">Signal</keyword>
<proteinExistence type="predicted"/>
<comment type="caution">
    <text evidence="2">The sequence shown here is derived from an EMBL/GenBank/DDBJ whole genome shotgun (WGS) entry which is preliminary data.</text>
</comment>
<gene>
    <name evidence="2" type="ORF">CVV64_03310</name>
</gene>
<dbReference type="EMBL" id="PGXC01000002">
    <property type="protein sequence ID" value="PKK91705.1"/>
    <property type="molecule type" value="Genomic_DNA"/>
</dbReference>
<accession>A0A2N1PTM9</accession>
<protein>
    <submittedName>
        <fullName evidence="2">Uncharacterized protein</fullName>
    </submittedName>
</protein>
<name>A0A2N1PTM9_9BACT</name>